<dbReference type="WBParaSite" id="Csp11.Scaffold629.g9158.t1">
    <property type="protein sequence ID" value="Csp11.Scaffold629.g9158.t1"/>
    <property type="gene ID" value="Csp11.Scaffold629.g9158"/>
</dbReference>
<protein>
    <submittedName>
        <fullName evidence="2">FTH domain-containing protein</fullName>
    </submittedName>
</protein>
<sequence>MPRPLTYQSSQAVIKYMNPNKRFQVSQSCPEFQRVDKIVPLRLDSIEVVFAKTMINNCTYHFRETRKEYFWIEDRDLGEQLQALDRMLDNLKVLQENLNLNSVEETIPKSKPHFYARDPNMDAGKLLGLMFGGRKEVNIKLLDLSNSHNSVVHMFNLAHPNSPMIHLPPGPKFKVEEINLGSVNAKILDNLVLTEPVDVLNTCKLEFDHPTIRNSKKLVISNMRDMIQEGTTIARLPNQWIHIYKFPDDHEKLLEFIRLVIIEWRSVKREPGTRLSVGLTYRVPAVLKSIEEEFRGEYLSDLSIKVPLRYSTDVHISFSECRQDTMLEMKII</sequence>
<reference evidence="2" key="1">
    <citation type="submission" date="2016-11" db="UniProtKB">
        <authorList>
            <consortium name="WormBaseParasite"/>
        </authorList>
    </citation>
    <scope>IDENTIFICATION</scope>
</reference>
<evidence type="ECO:0000313" key="2">
    <source>
        <dbReference type="WBParaSite" id="Csp11.Scaffold629.g9158.t1"/>
    </source>
</evidence>
<proteinExistence type="predicted"/>
<name>A0A1I7UGQ9_9PELO</name>
<organism evidence="1 2">
    <name type="scientific">Caenorhabditis tropicalis</name>
    <dbReference type="NCBI Taxonomy" id="1561998"/>
    <lineage>
        <taxon>Eukaryota</taxon>
        <taxon>Metazoa</taxon>
        <taxon>Ecdysozoa</taxon>
        <taxon>Nematoda</taxon>
        <taxon>Chromadorea</taxon>
        <taxon>Rhabditida</taxon>
        <taxon>Rhabditina</taxon>
        <taxon>Rhabditomorpha</taxon>
        <taxon>Rhabditoidea</taxon>
        <taxon>Rhabditidae</taxon>
        <taxon>Peloderinae</taxon>
        <taxon>Caenorhabditis</taxon>
    </lineage>
</organism>
<keyword evidence="1" id="KW-1185">Reference proteome</keyword>
<dbReference type="eggNOG" id="ENOG502TK6G">
    <property type="taxonomic scope" value="Eukaryota"/>
</dbReference>
<dbReference type="AlphaFoldDB" id="A0A1I7UGQ9"/>
<dbReference type="InterPro" id="IPR021942">
    <property type="entry name" value="DUF3557"/>
</dbReference>
<evidence type="ECO:0000313" key="1">
    <source>
        <dbReference type="Proteomes" id="UP000095282"/>
    </source>
</evidence>
<dbReference type="Proteomes" id="UP000095282">
    <property type="component" value="Unplaced"/>
</dbReference>
<dbReference type="PANTHER" id="PTHR31379">
    <property type="entry name" value="F-BOX C PROTEIN-RELATED-RELATED"/>
    <property type="match status" value="1"/>
</dbReference>
<dbReference type="PANTHER" id="PTHR31379:SF1">
    <property type="entry name" value="F-BOX C PROTEIN-RELATED"/>
    <property type="match status" value="1"/>
</dbReference>
<accession>A0A1I7UGQ9</accession>
<dbReference type="Pfam" id="PF12078">
    <property type="entry name" value="DUF3557"/>
    <property type="match status" value="1"/>
</dbReference>